<dbReference type="InterPro" id="IPR013249">
    <property type="entry name" value="RNA_pol_sigma70_r4_t2"/>
</dbReference>
<dbReference type="Gene3D" id="1.10.10.10">
    <property type="entry name" value="Winged helix-like DNA-binding domain superfamily/Winged helix DNA-binding domain"/>
    <property type="match status" value="1"/>
</dbReference>
<dbReference type="PANTHER" id="PTHR43133">
    <property type="entry name" value="RNA POLYMERASE ECF-TYPE SIGMA FACTO"/>
    <property type="match status" value="1"/>
</dbReference>
<evidence type="ECO:0000256" key="4">
    <source>
        <dbReference type="ARBA" id="ARBA00023125"/>
    </source>
</evidence>
<proteinExistence type="inferred from homology"/>
<dbReference type="PRINTS" id="PR00038">
    <property type="entry name" value="HTHLUXR"/>
</dbReference>
<dbReference type="BioCyc" id="HAUR316274:GHYA-2045-MONOMER"/>
<dbReference type="PANTHER" id="PTHR43133:SF8">
    <property type="entry name" value="RNA POLYMERASE SIGMA FACTOR HI_1459-RELATED"/>
    <property type="match status" value="1"/>
</dbReference>
<dbReference type="Gene3D" id="1.10.1740.10">
    <property type="match status" value="1"/>
</dbReference>
<dbReference type="InterPro" id="IPR000792">
    <property type="entry name" value="Tscrpt_reg_LuxR_C"/>
</dbReference>
<accession>A9AVG8</accession>
<dbReference type="SUPFAM" id="SSF88946">
    <property type="entry name" value="Sigma2 domain of RNA polymerase sigma factors"/>
    <property type="match status" value="1"/>
</dbReference>
<evidence type="ECO:0000313" key="7">
    <source>
        <dbReference type="EMBL" id="ABX04659.1"/>
    </source>
</evidence>
<dbReference type="GO" id="GO:0006352">
    <property type="term" value="P:DNA-templated transcription initiation"/>
    <property type="evidence" value="ECO:0007669"/>
    <property type="project" value="InterPro"/>
</dbReference>
<evidence type="ECO:0000256" key="2">
    <source>
        <dbReference type="ARBA" id="ARBA00023015"/>
    </source>
</evidence>
<dbReference type="InterPro" id="IPR007627">
    <property type="entry name" value="RNA_pol_sigma70_r2"/>
</dbReference>
<evidence type="ECO:0000256" key="1">
    <source>
        <dbReference type="ARBA" id="ARBA00010641"/>
    </source>
</evidence>
<dbReference type="NCBIfam" id="TIGR02937">
    <property type="entry name" value="sigma70-ECF"/>
    <property type="match status" value="1"/>
</dbReference>
<dbReference type="KEGG" id="hau:Haur_2016"/>
<keyword evidence="4" id="KW-0238">DNA-binding</keyword>
<comment type="similarity">
    <text evidence="1">Belongs to the sigma-70 factor family. ECF subfamily.</text>
</comment>
<dbReference type="InParanoid" id="A9AVG8"/>
<dbReference type="EMBL" id="CP000875">
    <property type="protein sequence ID" value="ABX04659.1"/>
    <property type="molecule type" value="Genomic_DNA"/>
</dbReference>
<feature type="domain" description="HTH luxR-type" evidence="6">
    <location>
        <begin position="142"/>
        <end position="169"/>
    </location>
</feature>
<name>A9AVG8_HERA2</name>
<evidence type="ECO:0000259" key="6">
    <source>
        <dbReference type="PROSITE" id="PS00622"/>
    </source>
</evidence>
<evidence type="ECO:0000256" key="5">
    <source>
        <dbReference type="ARBA" id="ARBA00023163"/>
    </source>
</evidence>
<organism evidence="7 8">
    <name type="scientific">Herpetosiphon aurantiacus (strain ATCC 23779 / DSM 785 / 114-95)</name>
    <dbReference type="NCBI Taxonomy" id="316274"/>
    <lineage>
        <taxon>Bacteria</taxon>
        <taxon>Bacillati</taxon>
        <taxon>Chloroflexota</taxon>
        <taxon>Chloroflexia</taxon>
        <taxon>Herpetosiphonales</taxon>
        <taxon>Herpetosiphonaceae</taxon>
        <taxon>Herpetosiphon</taxon>
    </lineage>
</organism>
<dbReference type="STRING" id="316274.Haur_2016"/>
<dbReference type="InterPro" id="IPR013324">
    <property type="entry name" value="RNA_pol_sigma_r3/r4-like"/>
</dbReference>
<dbReference type="eggNOG" id="COG1595">
    <property type="taxonomic scope" value="Bacteria"/>
</dbReference>
<dbReference type="GO" id="GO:0003677">
    <property type="term" value="F:DNA binding"/>
    <property type="evidence" value="ECO:0007669"/>
    <property type="project" value="UniProtKB-KW"/>
</dbReference>
<dbReference type="InterPro" id="IPR036388">
    <property type="entry name" value="WH-like_DNA-bd_sf"/>
</dbReference>
<dbReference type="AlphaFoldDB" id="A9AVG8"/>
<gene>
    <name evidence="7" type="ordered locus">Haur_2016</name>
</gene>
<dbReference type="GO" id="GO:0016987">
    <property type="term" value="F:sigma factor activity"/>
    <property type="evidence" value="ECO:0007669"/>
    <property type="project" value="UniProtKB-KW"/>
</dbReference>
<dbReference type="Pfam" id="PF04542">
    <property type="entry name" value="Sigma70_r2"/>
    <property type="match status" value="1"/>
</dbReference>
<keyword evidence="8" id="KW-1185">Reference proteome</keyword>
<dbReference type="Proteomes" id="UP000000787">
    <property type="component" value="Chromosome"/>
</dbReference>
<keyword evidence="5" id="KW-0804">Transcription</keyword>
<keyword evidence="2" id="KW-0805">Transcription regulation</keyword>
<dbReference type="HOGENOM" id="CLU_047691_3_4_0"/>
<dbReference type="InterPro" id="IPR014284">
    <property type="entry name" value="RNA_pol_sigma-70_dom"/>
</dbReference>
<dbReference type="SUPFAM" id="SSF88659">
    <property type="entry name" value="Sigma3 and sigma4 domains of RNA polymerase sigma factors"/>
    <property type="match status" value="1"/>
</dbReference>
<dbReference type="PROSITE" id="PS00622">
    <property type="entry name" value="HTH_LUXR_1"/>
    <property type="match status" value="1"/>
</dbReference>
<keyword evidence="3" id="KW-0731">Sigma factor</keyword>
<protein>
    <submittedName>
        <fullName evidence="7">RNA polymerase, sigma-24 subunit, ECF subfamily</fullName>
    </submittedName>
</protein>
<dbReference type="InterPro" id="IPR039425">
    <property type="entry name" value="RNA_pol_sigma-70-like"/>
</dbReference>
<evidence type="ECO:0000313" key="8">
    <source>
        <dbReference type="Proteomes" id="UP000000787"/>
    </source>
</evidence>
<dbReference type="Pfam" id="PF08281">
    <property type="entry name" value="Sigma70_r4_2"/>
    <property type="match status" value="1"/>
</dbReference>
<sequence>MKTHALALPATTSPPDTVDWQAVYAAFQPRVYNLCLYAVGDRTHAEDLTSTIFLEIWRCRTRYVTTKGAISTWIFTIAHRVVGHHLRQKRPATPLTEATTLPDTTNVETLVERRAVIAALLPHLRQLSVEEHKLIALKYGAGLTNRDIATVLDLTESTVGTHLHRLVVRLRRVLGVYPYGD</sequence>
<reference evidence="7 8" key="1">
    <citation type="journal article" date="2011" name="Stand. Genomic Sci.">
        <title>Complete genome sequence of the filamentous gliding predatory bacterium Herpetosiphon aurantiacus type strain (114-95(T)).</title>
        <authorList>
            <person name="Kiss H."/>
            <person name="Nett M."/>
            <person name="Domin N."/>
            <person name="Martin K."/>
            <person name="Maresca J.A."/>
            <person name="Copeland A."/>
            <person name="Lapidus A."/>
            <person name="Lucas S."/>
            <person name="Berry K.W."/>
            <person name="Glavina Del Rio T."/>
            <person name="Dalin E."/>
            <person name="Tice H."/>
            <person name="Pitluck S."/>
            <person name="Richardson P."/>
            <person name="Bruce D."/>
            <person name="Goodwin L."/>
            <person name="Han C."/>
            <person name="Detter J.C."/>
            <person name="Schmutz J."/>
            <person name="Brettin T."/>
            <person name="Land M."/>
            <person name="Hauser L."/>
            <person name="Kyrpides N.C."/>
            <person name="Ivanova N."/>
            <person name="Goker M."/>
            <person name="Woyke T."/>
            <person name="Klenk H.P."/>
            <person name="Bryant D.A."/>
        </authorList>
    </citation>
    <scope>NUCLEOTIDE SEQUENCE [LARGE SCALE GENOMIC DNA]</scope>
    <source>
        <strain evidence="8">ATCC 23779 / DSM 785 / 114-95</strain>
    </source>
</reference>
<evidence type="ECO:0000256" key="3">
    <source>
        <dbReference type="ARBA" id="ARBA00023082"/>
    </source>
</evidence>
<dbReference type="InterPro" id="IPR013325">
    <property type="entry name" value="RNA_pol_sigma_r2"/>
</dbReference>